<dbReference type="PANTHER" id="PTHR35004:SF8">
    <property type="entry name" value="TRANSPOSASE RV3428C-RELATED"/>
    <property type="match status" value="1"/>
</dbReference>
<dbReference type="Pfam" id="PF22483">
    <property type="entry name" value="Mu-transpos_C_2"/>
    <property type="match status" value="1"/>
</dbReference>
<evidence type="ECO:0000313" key="5">
    <source>
        <dbReference type="Proteomes" id="UP000663207"/>
    </source>
</evidence>
<feature type="region of interest" description="Disordered" evidence="2">
    <location>
        <begin position="490"/>
        <end position="512"/>
    </location>
</feature>
<dbReference type="Proteomes" id="UP000663207">
    <property type="component" value="Chromosome"/>
</dbReference>
<dbReference type="EMBL" id="CP071502">
    <property type="protein sequence ID" value="QSX39190.1"/>
    <property type="molecule type" value="Genomic_DNA"/>
</dbReference>
<comment type="similarity">
    <text evidence="1">Belongs to the transposase IS21/IS408/IS1162 family.</text>
</comment>
<dbReference type="InterPro" id="IPR012337">
    <property type="entry name" value="RNaseH-like_sf"/>
</dbReference>
<dbReference type="SUPFAM" id="SSF53098">
    <property type="entry name" value="Ribonuclease H-like"/>
    <property type="match status" value="1"/>
</dbReference>
<evidence type="ECO:0000256" key="1">
    <source>
        <dbReference type="ARBA" id="ARBA00009277"/>
    </source>
</evidence>
<dbReference type="Gene3D" id="3.30.420.10">
    <property type="entry name" value="Ribonuclease H-like superfamily/Ribonuclease H"/>
    <property type="match status" value="1"/>
</dbReference>
<dbReference type="NCBIfam" id="NF033546">
    <property type="entry name" value="transpos_IS21"/>
    <property type="match status" value="1"/>
</dbReference>
<reference evidence="4 5" key="1">
    <citation type="submission" date="2021-03" db="EMBL/GenBank/DDBJ databases">
        <title>Novel species identification of genus Shewanella.</title>
        <authorList>
            <person name="Liu G."/>
            <person name="Zhang Q."/>
        </authorList>
    </citation>
    <scope>NUCLEOTIDE SEQUENCE [LARGE SCALE GENOMIC DNA]</scope>
    <source>
        <strain evidence="4 5">FJAT-52962</strain>
    </source>
</reference>
<organism evidence="4 5">
    <name type="scientific">Shewanella sedimentimangrovi</name>
    <dbReference type="NCBI Taxonomy" id="2814293"/>
    <lineage>
        <taxon>Bacteria</taxon>
        <taxon>Pseudomonadati</taxon>
        <taxon>Pseudomonadota</taxon>
        <taxon>Gammaproteobacteria</taxon>
        <taxon>Alteromonadales</taxon>
        <taxon>Shewanellaceae</taxon>
        <taxon>Shewanella</taxon>
    </lineage>
</organism>
<keyword evidence="5" id="KW-1185">Reference proteome</keyword>
<feature type="domain" description="Integrase catalytic" evidence="3">
    <location>
        <begin position="129"/>
        <end position="309"/>
    </location>
</feature>
<accession>A0ABX7R7Q9</accession>
<protein>
    <submittedName>
        <fullName evidence="4">IS21 family transposase</fullName>
    </submittedName>
</protein>
<evidence type="ECO:0000256" key="2">
    <source>
        <dbReference type="SAM" id="MobiDB-lite"/>
    </source>
</evidence>
<dbReference type="InterPro" id="IPR001584">
    <property type="entry name" value="Integrase_cat-core"/>
</dbReference>
<dbReference type="Pfam" id="PF00665">
    <property type="entry name" value="rve"/>
    <property type="match status" value="1"/>
</dbReference>
<proteinExistence type="inferred from homology"/>
<evidence type="ECO:0000313" key="4">
    <source>
        <dbReference type="EMBL" id="QSX39190.1"/>
    </source>
</evidence>
<sequence>MTIELIREVLRLLLNTRYSNHHIARMVKVAPNTVRRYRRLLKSSLLDWQAIDVMPNDVLDQTFNKCRTISPNKRLPDWAYVHKLMQQKHQTLMQLWEEYRRLEPDTAYCFSQYTYYYRQFVAHIDLAMRQTHHAGEKVYVDYAGRTIPWIDIATGKEHQAQIFIGVLGCSQYTFGCACKSQKLEDFLEAHNRMFSFFNGVPQIIVPDNLKSAVTKPGVEPLVNRSYLELCRYYGCFVEPARVRRPKDKPLAEIGVLLFTRWVTVILRRRQFFSVEEINQAITELLQQLNLRPFKRLPGCRQQRFEEMDKPQLKPLPVKPFEIARWVASQKVPSDYHIYVYQHAYSVPYQYVGEKVEARVTRSAVEILHNNKRIATHIRQEQIGGHTTLDIHRPESHRAYAQQSAEQFRHWAVKIGECAGLLISAQFAGKPEHSTSAYRACSQLQALAKLYGHERFELACRCAIEIHSKTVKSVRSILQCKLDQKLKETRPVQSQLPLHHPNLRGAGYYQGGQ</sequence>
<dbReference type="PROSITE" id="PS50994">
    <property type="entry name" value="INTEGRASE"/>
    <property type="match status" value="1"/>
</dbReference>
<dbReference type="PANTHER" id="PTHR35004">
    <property type="entry name" value="TRANSPOSASE RV3428C-RELATED"/>
    <property type="match status" value="1"/>
</dbReference>
<gene>
    <name evidence="4" type="primary">istA</name>
    <name evidence="4" type="ORF">JYB85_17920</name>
</gene>
<dbReference type="InterPro" id="IPR036397">
    <property type="entry name" value="RNaseH_sf"/>
</dbReference>
<evidence type="ECO:0000259" key="3">
    <source>
        <dbReference type="PROSITE" id="PS50994"/>
    </source>
</evidence>
<dbReference type="InterPro" id="IPR054353">
    <property type="entry name" value="IstA-like_C"/>
</dbReference>
<name>A0ABX7R7Q9_9GAMM</name>